<keyword evidence="2" id="KW-0677">Repeat</keyword>
<dbReference type="STRING" id="1888995.BD935_02145"/>
<reference evidence="6 7" key="1">
    <citation type="submission" date="2016-08" db="EMBL/GenBank/DDBJ databases">
        <title>New Insights into Marine Group III Euryarchaeota, from dark to light.</title>
        <authorList>
            <person name="Haro-Moreno J.M."/>
            <person name="Rodriguez-Valera F."/>
            <person name="Lopez-Garcia P."/>
            <person name="Moreira D."/>
            <person name="Martin-Cuadrado A.B."/>
        </authorList>
    </citation>
    <scope>NUCLEOTIDE SEQUENCE [LARGE SCALE GENOMIC DNA]</scope>
    <source>
        <strain evidence="6">CG-Epi1</strain>
    </source>
</reference>
<dbReference type="PANTHER" id="PTHR19857:SF21">
    <property type="entry name" value="ANAPHASE-PROMOTING COMPLEX SUBUNIT 4 WD40 DOMAIN-CONTAINING PROTEIN"/>
    <property type="match status" value="1"/>
</dbReference>
<dbReference type="InterPro" id="IPR001680">
    <property type="entry name" value="WD40_rpt"/>
</dbReference>
<evidence type="ECO:0000313" key="6">
    <source>
        <dbReference type="EMBL" id="OIR17981.1"/>
    </source>
</evidence>
<feature type="domain" description="PKD/Chitinase" evidence="5">
    <location>
        <begin position="460"/>
        <end position="547"/>
    </location>
</feature>
<keyword evidence="1" id="KW-0853">WD repeat</keyword>
<comment type="caution">
    <text evidence="6">The sequence shown here is derived from an EMBL/GenBank/DDBJ whole genome shotgun (WGS) entry which is preliminary data.</text>
</comment>
<dbReference type="InterPro" id="IPR051179">
    <property type="entry name" value="WD_repeat_multifunction"/>
</dbReference>
<feature type="region of interest" description="Disordered" evidence="3">
    <location>
        <begin position="782"/>
        <end position="819"/>
    </location>
</feature>
<organism evidence="6 7">
    <name type="scientific">Marine Group III euryarchaeote CG-Epi1</name>
    <dbReference type="NCBI Taxonomy" id="1888995"/>
    <lineage>
        <taxon>Archaea</taxon>
        <taxon>Methanobacteriati</taxon>
        <taxon>Thermoplasmatota</taxon>
        <taxon>Thermoplasmata</taxon>
        <taxon>Candidatus Thermoprofundales</taxon>
    </lineage>
</organism>
<dbReference type="SUPFAM" id="SSF50998">
    <property type="entry name" value="Quinoprotein alcohol dehydrogenase-like"/>
    <property type="match status" value="1"/>
</dbReference>
<feature type="domain" description="PKD/Chitinase" evidence="5">
    <location>
        <begin position="631"/>
        <end position="732"/>
    </location>
</feature>
<dbReference type="Gene3D" id="2.130.10.10">
    <property type="entry name" value="YVTN repeat-like/Quinoprotein amine dehydrogenase"/>
    <property type="match status" value="3"/>
</dbReference>
<keyword evidence="4" id="KW-1133">Transmembrane helix</keyword>
<dbReference type="SMART" id="SM00320">
    <property type="entry name" value="WD40"/>
    <property type="match status" value="7"/>
</dbReference>
<dbReference type="SUPFAM" id="SSF49299">
    <property type="entry name" value="PKD domain"/>
    <property type="match status" value="3"/>
</dbReference>
<dbReference type="PANTHER" id="PTHR19857">
    <property type="entry name" value="MITOCHONDRIAL DIVISION PROTEIN 1-RELATED"/>
    <property type="match status" value="1"/>
</dbReference>
<evidence type="ECO:0000256" key="1">
    <source>
        <dbReference type="ARBA" id="ARBA00022574"/>
    </source>
</evidence>
<gene>
    <name evidence="6" type="ORF">BD935_02145</name>
</gene>
<dbReference type="InterPro" id="IPR015943">
    <property type="entry name" value="WD40/YVTN_repeat-like_dom_sf"/>
</dbReference>
<keyword evidence="4" id="KW-0472">Membrane</keyword>
<evidence type="ECO:0000256" key="2">
    <source>
        <dbReference type="ARBA" id="ARBA00022737"/>
    </source>
</evidence>
<dbReference type="Gene3D" id="2.60.40.10">
    <property type="entry name" value="Immunoglobulins"/>
    <property type="match status" value="2"/>
</dbReference>
<feature type="transmembrane region" description="Helical" evidence="4">
    <location>
        <begin position="756"/>
        <end position="774"/>
    </location>
</feature>
<dbReference type="SMART" id="SM00089">
    <property type="entry name" value="PKD"/>
    <property type="match status" value="3"/>
</dbReference>
<sequence length="866" mass="93375">MRNILNLVRIFVAFAFLVLLVSSSFNAEAEKDPVWTWSSSSSITNVAISSDSKNISATYAQSVSLWKNDTSSPYNPYNTKTLGDGIRYMEMSDDGKYVLTGEETNKLTLWEEGTKVWDKGGFLAGLYGIDISADGSNITAVDRRNVYFFDKSSSTEVWNKNFATQEMATASISPDGRYVAAGTFDGNVYVFLTSDEDNVWFHSDALDGKITDLEFSGDSSHLIIGTDSGRVHVYSSLGGDPVTMFQPDTVSCVSAGANSKYYIYGTEGGMLTLFDGIIGADIWQKNIGGDVSDCVFNGKGTYVFAGSDNKKIVLANVTSGDEVWRVNAVDAVTAVSVSYRGENLVVGSESGLSVYYEQLLDNQAPVANIDSINPSIALPGETINFTGSAIDLDGTISNYHWSSSIDGNLSSSDTFTISNLTMGLHIISFMAQDDEGRWSSPVTKEIGVGDFPEVSILSISNCPTLDNCLISLGDMIVISALASSTTSEEIDIETFEWISNLDGEISNSLNLTSSDLSLGTHTITFRAKNSVGFWSANVSVSIIVNAVPTIDLDSINPNPLIAGEEAQITVLGLDADEGDVLTYYWSTETVTLFNDNNQALFSSELTDQGEHIVSVYVQDSKGAKSNVLNLTLSIISQPSVELICDPEIALNEEAFFTASAFKPQGSIVKYEWDFDSPSRVSPDSVDFVGFNFATHSYNSTPDDDEGYLVVIKVTDNDGLTATNYCQIPIVGDEISTTSSSTNEEAGLSSQLTTTTGLLGIAILLIGIGGLVFYFSRDSFDTYSPPTTPSSPKPLSDNSPLNSKSTNEEAKKPAKKKIMRKRVVSKEIPETMTVECPECSSQIEIPKISGSHALKCPDCGLEGEIDI</sequence>
<evidence type="ECO:0000256" key="4">
    <source>
        <dbReference type="SAM" id="Phobius"/>
    </source>
</evidence>
<evidence type="ECO:0000259" key="5">
    <source>
        <dbReference type="SMART" id="SM00089"/>
    </source>
</evidence>
<dbReference type="EMBL" id="MIZA01000021">
    <property type="protein sequence ID" value="OIR17981.1"/>
    <property type="molecule type" value="Genomic_DNA"/>
</dbReference>
<dbReference type="InterPro" id="IPR011047">
    <property type="entry name" value="Quinoprotein_ADH-like_sf"/>
</dbReference>
<feature type="domain" description="PKD/Chitinase" evidence="5">
    <location>
        <begin position="366"/>
        <end position="451"/>
    </location>
</feature>
<dbReference type="Proteomes" id="UP000183080">
    <property type="component" value="Unassembled WGS sequence"/>
</dbReference>
<protein>
    <recommendedName>
        <fullName evidence="5">PKD/Chitinase domain-containing protein</fullName>
    </recommendedName>
</protein>
<dbReference type="InterPro" id="IPR013783">
    <property type="entry name" value="Ig-like_fold"/>
</dbReference>
<name>A0A1J5TNU3_9ARCH</name>
<keyword evidence="4" id="KW-0812">Transmembrane</keyword>
<dbReference type="Pfam" id="PF00400">
    <property type="entry name" value="WD40"/>
    <property type="match status" value="1"/>
</dbReference>
<dbReference type="InterPro" id="IPR035986">
    <property type="entry name" value="PKD_dom_sf"/>
</dbReference>
<dbReference type="AlphaFoldDB" id="A0A1J5TNU3"/>
<evidence type="ECO:0000313" key="7">
    <source>
        <dbReference type="Proteomes" id="UP000183080"/>
    </source>
</evidence>
<proteinExistence type="predicted"/>
<accession>A0A1J5TNU3</accession>
<dbReference type="InterPro" id="IPR022409">
    <property type="entry name" value="PKD/Chitinase_dom"/>
</dbReference>
<evidence type="ECO:0000256" key="3">
    <source>
        <dbReference type="SAM" id="MobiDB-lite"/>
    </source>
</evidence>